<dbReference type="Gene3D" id="1.10.10.10">
    <property type="entry name" value="Winged helix-like DNA-binding domain superfamily/Winged helix DNA-binding domain"/>
    <property type="match status" value="1"/>
</dbReference>
<dbReference type="InterPro" id="IPR000600">
    <property type="entry name" value="ROK"/>
</dbReference>
<dbReference type="InterPro" id="IPR043129">
    <property type="entry name" value="ATPase_NBD"/>
</dbReference>
<dbReference type="InterPro" id="IPR036390">
    <property type="entry name" value="WH_DNA-bd_sf"/>
</dbReference>
<dbReference type="PANTHER" id="PTHR18964:SF149">
    <property type="entry name" value="BIFUNCTIONAL UDP-N-ACETYLGLUCOSAMINE 2-EPIMERASE_N-ACETYLMANNOSAMINE KINASE"/>
    <property type="match status" value="1"/>
</dbReference>
<dbReference type="CDD" id="cd23763">
    <property type="entry name" value="ASKHA_ATPase_ROK"/>
    <property type="match status" value="1"/>
</dbReference>
<evidence type="ECO:0000313" key="2">
    <source>
        <dbReference type="EMBL" id="QEN07639.1"/>
    </source>
</evidence>
<dbReference type="Gene3D" id="3.30.420.40">
    <property type="match status" value="2"/>
</dbReference>
<dbReference type="KEGG" id="ock:EXM22_06420"/>
<dbReference type="SUPFAM" id="SSF46785">
    <property type="entry name" value="Winged helix' DNA-binding domain"/>
    <property type="match status" value="1"/>
</dbReference>
<dbReference type="SUPFAM" id="SSF53067">
    <property type="entry name" value="Actin-like ATPase domain"/>
    <property type="match status" value="1"/>
</dbReference>
<proteinExistence type="inferred from homology"/>
<reference evidence="2 3" key="1">
    <citation type="submission" date="2019-02" db="EMBL/GenBank/DDBJ databases">
        <title>Complete Genome Sequence and Methylome Analysis of free living Spirochaetas.</title>
        <authorList>
            <person name="Fomenkov A."/>
            <person name="Dubinina G."/>
            <person name="Leshcheva N."/>
            <person name="Mikheeva N."/>
            <person name="Grabovich M."/>
            <person name="Vincze T."/>
            <person name="Roberts R.J."/>
        </authorList>
    </citation>
    <scope>NUCLEOTIDE SEQUENCE [LARGE SCALE GENOMIC DNA]</scope>
    <source>
        <strain evidence="2 3">K2</strain>
    </source>
</reference>
<dbReference type="Pfam" id="PF00480">
    <property type="entry name" value="ROK"/>
    <property type="match status" value="1"/>
</dbReference>
<evidence type="ECO:0000256" key="1">
    <source>
        <dbReference type="ARBA" id="ARBA00006479"/>
    </source>
</evidence>
<gene>
    <name evidence="2" type="ORF">EXM22_06420</name>
</gene>
<dbReference type="PANTHER" id="PTHR18964">
    <property type="entry name" value="ROK (REPRESSOR, ORF, KINASE) FAMILY"/>
    <property type="match status" value="1"/>
</dbReference>
<protein>
    <submittedName>
        <fullName evidence="2">ROK family transcriptional regulator</fullName>
    </submittedName>
</protein>
<comment type="similarity">
    <text evidence="1">Belongs to the ROK (NagC/XylR) family.</text>
</comment>
<dbReference type="RefSeq" id="WP_149485719.1">
    <property type="nucleotide sequence ID" value="NZ_CP036150.1"/>
</dbReference>
<dbReference type="OrthoDB" id="358648at2"/>
<dbReference type="EMBL" id="CP036150">
    <property type="protein sequence ID" value="QEN07639.1"/>
    <property type="molecule type" value="Genomic_DNA"/>
</dbReference>
<sequence>MFVETINNKGVRHMTVNKVQEGKINRSRTLNLIRIRPGVSRIEASEILGLNRSTLTHIVNDLLLDGYIREEKTARSGERGGRIPIGLKIVERLILGIEWQDSYLRYSLSNLTGQSLKQGMMDLMANTISQFTDTAKKLIQNLENEFSDRISGVALGLPGRINPDLGRVISSKPLALFETNLTEILVENLGVPVLIENDANCFAWGEIMGRREFDGNLVCLLLQFHSPESQQTWDQEIGIGIVHHGSVYHGSGFAAGELMNSPVSDELRDLFLRELKEQGSSDMAAIETYILTLFKTLNPIISALDPHSVILGGEFFQHSLKLEAALKSSIPFKWSFSDKGLWEVAQGASSFFIRTIFTLPGFNESALLKGQWEKVIKLKKNQGGTHVER</sequence>
<dbReference type="AlphaFoldDB" id="A0A5C1QKC0"/>
<evidence type="ECO:0000313" key="3">
    <source>
        <dbReference type="Proteomes" id="UP000324209"/>
    </source>
</evidence>
<dbReference type="Proteomes" id="UP000324209">
    <property type="component" value="Chromosome"/>
</dbReference>
<organism evidence="2 3">
    <name type="scientific">Oceanispirochaeta crateris</name>
    <dbReference type="NCBI Taxonomy" id="2518645"/>
    <lineage>
        <taxon>Bacteria</taxon>
        <taxon>Pseudomonadati</taxon>
        <taxon>Spirochaetota</taxon>
        <taxon>Spirochaetia</taxon>
        <taxon>Spirochaetales</taxon>
        <taxon>Spirochaetaceae</taxon>
        <taxon>Oceanispirochaeta</taxon>
    </lineage>
</organism>
<dbReference type="InterPro" id="IPR036388">
    <property type="entry name" value="WH-like_DNA-bd_sf"/>
</dbReference>
<name>A0A5C1QKC0_9SPIO</name>
<accession>A0A5C1QKC0</accession>
<keyword evidence="3" id="KW-1185">Reference proteome</keyword>